<proteinExistence type="predicted"/>
<reference evidence="3" key="1">
    <citation type="submission" date="2007-10" db="EMBL/GenBank/DDBJ databases">
        <title>Complete sequence of chromosome of Desulforudis audaxviator MP104C.</title>
        <authorList>
            <person name="Copeland A."/>
            <person name="Lucas S."/>
            <person name="Lapidus A."/>
            <person name="Barry K."/>
            <person name="Glavina del Rio T."/>
            <person name="Dalin E."/>
            <person name="Tice H."/>
            <person name="Bruce D."/>
            <person name="Pitluck S."/>
            <person name="Lowry S.R."/>
            <person name="Larimer F."/>
            <person name="Land M.L."/>
            <person name="Hauser L."/>
            <person name="Kyrpides N."/>
            <person name="Ivanova N.N."/>
            <person name="Richardson P."/>
        </authorList>
    </citation>
    <scope>NUCLEOTIDE SEQUENCE [LARGE SCALE GENOMIC DNA]</scope>
    <source>
        <strain evidence="3">MP104C</strain>
    </source>
</reference>
<sequence>MPKPMLLKVCCLVLVLALAFPISFGFAGSGRHPGRVKVLVEEDEVTFPDAQPVVAGNRVMVPLRAVAEALGWRVSWSPSAQIVHIIKNEIEVSVAIGGSVYQVDGQPREMNAVPFLQEQRTYVPVRFVSEGLGYGVSWDGASASVRIKPPVPVRVEPPAGLLPDRVRGHIPGMLLSSEVILGTLFLDGCPTIQVIQKHALRPADGDLRAALEAAVGQEVVVVGYYLPGERVFEVRGVKMEKWAEGYPGHIPGKLRAVDLIYGTLYLNGLYWILRFYLPDSR</sequence>
<reference evidence="2 3" key="2">
    <citation type="journal article" date="2008" name="Science">
        <title>Environmental genomics reveals a single-species ecosystem deep within Earth.</title>
        <authorList>
            <person name="Chivian D."/>
            <person name="Brodie E.L."/>
            <person name="Alm E.J."/>
            <person name="Culley D.E."/>
            <person name="Dehal P.S."/>
            <person name="Desantis T.Z."/>
            <person name="Gihring T.M."/>
            <person name="Lapidus A."/>
            <person name="Lin L.H."/>
            <person name="Lowry S.R."/>
            <person name="Moser D.P."/>
            <person name="Richardson P.M."/>
            <person name="Southam G."/>
            <person name="Wanger G."/>
            <person name="Pratt L.M."/>
            <person name="Andersen G.L."/>
            <person name="Hazen T.C."/>
            <person name="Brockman F.J."/>
            <person name="Arkin A.P."/>
            <person name="Onstott T.C."/>
        </authorList>
    </citation>
    <scope>NUCLEOTIDE SEQUENCE [LARGE SCALE GENOMIC DNA]</scope>
    <source>
        <strain evidence="2 3">MP104C</strain>
    </source>
</reference>
<dbReference type="Gene3D" id="3.30.457.10">
    <property type="entry name" value="Copper amine oxidase-like, N-terminal domain"/>
    <property type="match status" value="1"/>
</dbReference>
<feature type="domain" description="Copper amine oxidase-like N-terminal" evidence="1">
    <location>
        <begin position="41"/>
        <end position="147"/>
    </location>
</feature>
<dbReference type="eggNOG" id="COG4991">
    <property type="taxonomic scope" value="Bacteria"/>
</dbReference>
<gene>
    <name evidence="2" type="ordered locus">Daud_1514</name>
</gene>
<evidence type="ECO:0000313" key="3">
    <source>
        <dbReference type="Proteomes" id="UP000008544"/>
    </source>
</evidence>
<dbReference type="AlphaFoldDB" id="B1I4V1"/>
<evidence type="ECO:0000259" key="1">
    <source>
        <dbReference type="Pfam" id="PF07833"/>
    </source>
</evidence>
<dbReference type="OrthoDB" id="9816096at2"/>
<dbReference type="KEGG" id="dau:Daud_1514"/>
<dbReference type="Pfam" id="PF07833">
    <property type="entry name" value="Cu_amine_oxidN1"/>
    <property type="match status" value="1"/>
</dbReference>
<dbReference type="Proteomes" id="UP000008544">
    <property type="component" value="Chromosome"/>
</dbReference>
<dbReference type="InterPro" id="IPR012854">
    <property type="entry name" value="Cu_amine_oxidase-like_N"/>
</dbReference>
<accession>B1I4V1</accession>
<name>B1I4V1_DESAP</name>
<protein>
    <submittedName>
        <fullName evidence="2">Copper amine oxidase domain protein</fullName>
    </submittedName>
</protein>
<dbReference type="InterPro" id="IPR036582">
    <property type="entry name" value="Mao_N_sf"/>
</dbReference>
<dbReference type="HOGENOM" id="CLU_989460_0_0_9"/>
<dbReference type="EMBL" id="CP000860">
    <property type="protein sequence ID" value="ACA60019.1"/>
    <property type="molecule type" value="Genomic_DNA"/>
</dbReference>
<keyword evidence="3" id="KW-1185">Reference proteome</keyword>
<dbReference type="RefSeq" id="WP_012302601.1">
    <property type="nucleotide sequence ID" value="NC_010424.1"/>
</dbReference>
<organism evidence="2 3">
    <name type="scientific">Desulforudis audaxviator (strain MP104C)</name>
    <dbReference type="NCBI Taxonomy" id="477974"/>
    <lineage>
        <taxon>Bacteria</taxon>
        <taxon>Bacillati</taxon>
        <taxon>Bacillota</taxon>
        <taxon>Clostridia</taxon>
        <taxon>Thermoanaerobacterales</taxon>
        <taxon>Candidatus Desulforudaceae</taxon>
        <taxon>Candidatus Desulforudis</taxon>
    </lineage>
</organism>
<dbReference type="SUPFAM" id="SSF55383">
    <property type="entry name" value="Copper amine oxidase, domain N"/>
    <property type="match status" value="1"/>
</dbReference>
<evidence type="ECO:0000313" key="2">
    <source>
        <dbReference type="EMBL" id="ACA60019.1"/>
    </source>
</evidence>
<dbReference type="STRING" id="477974.Daud_1514"/>